<feature type="binding site" evidence="16">
    <location>
        <position position="401"/>
    </location>
    <ligand>
        <name>NADP(+)</name>
        <dbReference type="ChEBI" id="CHEBI:58349"/>
    </ligand>
</feature>
<feature type="binding site" evidence="17">
    <location>
        <position position="311"/>
    </location>
    <ligand>
        <name>Mg(2+)</name>
        <dbReference type="ChEBI" id="CHEBI:18420"/>
    </ligand>
</feature>
<comment type="caution">
    <text evidence="22">The sequence shown here is derived from an EMBL/GenBank/DDBJ whole genome shotgun (WGS) entry which is preliminary data.</text>
</comment>
<dbReference type="GO" id="GO:0006099">
    <property type="term" value="P:tricarboxylic acid cycle"/>
    <property type="evidence" value="ECO:0007669"/>
    <property type="project" value="UniProtKB-UniRule"/>
</dbReference>
<dbReference type="InterPro" id="IPR004439">
    <property type="entry name" value="Isocitrate_DH_NADP_dimer_prok"/>
</dbReference>
<feature type="modified residue" description="Phosphoserine" evidence="19">
    <location>
        <position position="104"/>
    </location>
</feature>
<dbReference type="RefSeq" id="WP_034627151.1">
    <property type="nucleotide sequence ID" value="NZ_JRJU01000005.1"/>
</dbReference>
<evidence type="ECO:0000256" key="9">
    <source>
        <dbReference type="ARBA" id="ARBA00022842"/>
    </source>
</evidence>
<dbReference type="NCBIfam" id="TIGR00183">
    <property type="entry name" value="prok_nadp_idh"/>
    <property type="match status" value="1"/>
</dbReference>
<dbReference type="PANTHER" id="PTHR43504">
    <property type="entry name" value="ISOCITRATE DEHYDROGENASE [NADP]"/>
    <property type="match status" value="1"/>
</dbReference>
<comment type="cofactor">
    <cofactor evidence="1">
        <name>Mn(2+)</name>
        <dbReference type="ChEBI" id="CHEBI:29035"/>
    </cofactor>
</comment>
<feature type="binding site" evidence="15">
    <location>
        <position position="120"/>
    </location>
    <ligand>
        <name>D-threo-isocitrate</name>
        <dbReference type="ChEBI" id="CHEBI:15562"/>
    </ligand>
</feature>
<evidence type="ECO:0000256" key="18">
    <source>
        <dbReference type="PIRSR" id="PIRSR604439-4"/>
    </source>
</evidence>
<dbReference type="PANTHER" id="PTHR43504:SF1">
    <property type="entry name" value="ISOCITRATE DEHYDROGENASE [NADP]"/>
    <property type="match status" value="1"/>
</dbReference>
<dbReference type="eggNOG" id="COG0538">
    <property type="taxonomic scope" value="Bacteria"/>
</dbReference>
<dbReference type="GO" id="GO:0051287">
    <property type="term" value="F:NAD binding"/>
    <property type="evidence" value="ECO:0007669"/>
    <property type="project" value="InterPro"/>
</dbReference>
<dbReference type="OrthoDB" id="9806254at2"/>
<accession>A0A0B0IJI4</accession>
<sequence length="422" mass="46192">MSNGQVIKVNNGVLDVPNNPIVPYIEGDGIGPDIWAAASRVLDAAVEKAYNGEKKIEWKEILAGEKAYNQTGEWLPEATLDAVREYMIAIKGPLTTPIGGGIRSLNVALRQELDLYVCLRPVRYFQGVPSPVKRPEDTDMVIFRENSEDIYAGIEYKEGSDEVKKLIDFLQNEMGATKIRFPETSGIGIKPVSQEGTDRLVRAAIQYALDEGRKSVTLVHKGNIMKFTEGAFKNWGYEVAEREFGDKVFTWAQYDKIVETEGKEAANKAQEEAEAAGKIIVKDSIADIFLQQILTRPKEFDVVATMNLNGDYISDALAAQVGGIGIAPGANINYDSGHAIFEATHGTAPKYAGLDKVNPSSVLLSGELLLRHLGWFEAADLIMGSMDKTIASKVVTYDFARLMDGATEVSCSGFADELIKNL</sequence>
<dbReference type="InterPro" id="IPR024084">
    <property type="entry name" value="IsoPropMal-DH-like_dom"/>
</dbReference>
<feature type="binding site" evidence="15">
    <location>
        <position position="106"/>
    </location>
    <ligand>
        <name>D-threo-isocitrate</name>
        <dbReference type="ChEBI" id="CHEBI:15562"/>
    </ligand>
</feature>
<dbReference type="GO" id="GO:0006097">
    <property type="term" value="P:glyoxylate cycle"/>
    <property type="evidence" value="ECO:0007669"/>
    <property type="project" value="UniProtKB-KW"/>
</dbReference>
<dbReference type="Pfam" id="PF00180">
    <property type="entry name" value="Iso_dh"/>
    <property type="match status" value="1"/>
</dbReference>
<keyword evidence="12 17" id="KW-0464">Manganese</keyword>
<dbReference type="SUPFAM" id="SSF53659">
    <property type="entry name" value="Isocitrate/Isopropylmalate dehydrogenase-like"/>
    <property type="match status" value="1"/>
</dbReference>
<evidence type="ECO:0000256" key="13">
    <source>
        <dbReference type="ARBA" id="ARBA00023554"/>
    </source>
</evidence>
<keyword evidence="9 17" id="KW-0460">Magnesium</keyword>
<feature type="site" description="Critical for catalysis" evidence="18">
    <location>
        <position position="221"/>
    </location>
</feature>
<comment type="subunit">
    <text evidence="3">Homodimer.</text>
</comment>
<dbReference type="GO" id="GO:0004450">
    <property type="term" value="F:isocitrate dehydrogenase (NADP+) activity"/>
    <property type="evidence" value="ECO:0007669"/>
    <property type="project" value="UniProtKB-UniRule"/>
</dbReference>
<dbReference type="SMART" id="SM01329">
    <property type="entry name" value="Iso_dh"/>
    <property type="match status" value="1"/>
</dbReference>
<evidence type="ECO:0000256" key="11">
    <source>
        <dbReference type="ARBA" id="ARBA00023002"/>
    </source>
</evidence>
<comment type="cofactor">
    <cofactor evidence="17">
        <name>Mg(2+)</name>
        <dbReference type="ChEBI" id="CHEBI:18420"/>
    </cofactor>
    <cofactor evidence="17">
        <name>Mn(2+)</name>
        <dbReference type="ChEBI" id="CHEBI:29035"/>
    </cofactor>
    <text evidence="17">Binds 1 Mg(2+) or Mn(2+) ion per subunit.</text>
</comment>
<evidence type="ECO:0000256" key="6">
    <source>
        <dbReference type="ARBA" id="ARBA00022435"/>
    </source>
</evidence>
<evidence type="ECO:0000256" key="15">
    <source>
        <dbReference type="PIRSR" id="PIRSR604439-1"/>
    </source>
</evidence>
<evidence type="ECO:0000256" key="20">
    <source>
        <dbReference type="RuleBase" id="RU004446"/>
    </source>
</evidence>
<feature type="modified residue" description="N6-succinyllysine" evidence="19">
    <location>
        <position position="91"/>
    </location>
</feature>
<evidence type="ECO:0000313" key="23">
    <source>
        <dbReference type="Proteomes" id="UP000030832"/>
    </source>
</evidence>
<comment type="catalytic activity">
    <reaction evidence="13">
        <text>D-threo-isocitrate + NADP(+) = 2-oxoglutarate + CO2 + NADPH</text>
        <dbReference type="Rhea" id="RHEA:19629"/>
        <dbReference type="ChEBI" id="CHEBI:15562"/>
        <dbReference type="ChEBI" id="CHEBI:16526"/>
        <dbReference type="ChEBI" id="CHEBI:16810"/>
        <dbReference type="ChEBI" id="CHEBI:57783"/>
        <dbReference type="ChEBI" id="CHEBI:58349"/>
        <dbReference type="EC" id="1.1.1.42"/>
    </reaction>
</comment>
<evidence type="ECO:0000313" key="22">
    <source>
        <dbReference type="EMBL" id="KHF41047.1"/>
    </source>
</evidence>
<organism evidence="22 23">
    <name type="scientific">Halalkalibacter okhensis</name>
    <dbReference type="NCBI Taxonomy" id="333138"/>
    <lineage>
        <taxon>Bacteria</taxon>
        <taxon>Bacillati</taxon>
        <taxon>Bacillota</taxon>
        <taxon>Bacilli</taxon>
        <taxon>Bacillales</taxon>
        <taxon>Bacillaceae</taxon>
        <taxon>Halalkalibacter</taxon>
    </lineage>
</organism>
<feature type="domain" description="Isopropylmalate dehydrogenase-like" evidence="21">
    <location>
        <begin position="21"/>
        <end position="418"/>
    </location>
</feature>
<evidence type="ECO:0000256" key="16">
    <source>
        <dbReference type="PIRSR" id="PIRSR604439-2"/>
    </source>
</evidence>
<evidence type="ECO:0000256" key="10">
    <source>
        <dbReference type="ARBA" id="ARBA00022857"/>
    </source>
</evidence>
<protein>
    <recommendedName>
        <fullName evidence="5 20">Isocitrate dehydrogenase [NADP]</fullName>
        <ecNumber evidence="4 20">1.1.1.42</ecNumber>
    </recommendedName>
</protein>
<evidence type="ECO:0000256" key="1">
    <source>
        <dbReference type="ARBA" id="ARBA00001936"/>
    </source>
</evidence>
<evidence type="ECO:0000256" key="3">
    <source>
        <dbReference type="ARBA" id="ARBA00011738"/>
    </source>
</evidence>
<evidence type="ECO:0000256" key="12">
    <source>
        <dbReference type="ARBA" id="ARBA00023211"/>
    </source>
</evidence>
<feature type="binding site" evidence="16">
    <location>
        <position position="397"/>
    </location>
    <ligand>
        <name>NADP(+)</name>
        <dbReference type="ChEBI" id="CHEBI:58349"/>
    </ligand>
</feature>
<feature type="modified residue" description="N6-succinyllysine" evidence="19">
    <location>
        <position position="233"/>
    </location>
</feature>
<keyword evidence="10 16" id="KW-0521">NADP</keyword>
<dbReference type="AlphaFoldDB" id="A0A0B0IJI4"/>
<gene>
    <name evidence="22" type="ORF">LQ50_06575</name>
</gene>
<keyword evidence="8 20" id="KW-0479">Metal-binding</keyword>
<evidence type="ECO:0000256" key="2">
    <source>
        <dbReference type="ARBA" id="ARBA00007769"/>
    </source>
</evidence>
<dbReference type="InterPro" id="IPR019818">
    <property type="entry name" value="IsoCit/isopropylmalate_DH_CS"/>
</dbReference>
<evidence type="ECO:0000256" key="7">
    <source>
        <dbReference type="ARBA" id="ARBA00022532"/>
    </source>
</evidence>
<evidence type="ECO:0000256" key="19">
    <source>
        <dbReference type="PIRSR" id="PIRSR604439-5"/>
    </source>
</evidence>
<feature type="binding site" evidence="16">
    <location>
        <position position="358"/>
    </location>
    <ligand>
        <name>NADP(+)</name>
        <dbReference type="ChEBI" id="CHEBI:58349"/>
    </ligand>
</feature>
<evidence type="ECO:0000259" key="21">
    <source>
        <dbReference type="SMART" id="SM01329"/>
    </source>
</evidence>
<dbReference type="STRING" id="333138.LQ50_06575"/>
<feature type="binding site" evidence="15">
    <location>
        <position position="104"/>
    </location>
    <ligand>
        <name>D-threo-isocitrate</name>
        <dbReference type="ChEBI" id="CHEBI:15562"/>
    </ligand>
</feature>
<feature type="binding site" evidence="16">
    <location>
        <position position="95"/>
    </location>
    <ligand>
        <name>NADP(+)</name>
        <dbReference type="ChEBI" id="CHEBI:58349"/>
    </ligand>
</feature>
<keyword evidence="23" id="KW-1185">Reference proteome</keyword>
<dbReference type="EC" id="1.1.1.42" evidence="4 20"/>
<reference evidence="22 23" key="1">
    <citation type="submission" date="2014-09" db="EMBL/GenBank/DDBJ databases">
        <title>Genome sequencing and annotation of Bacillus Okhensis strain Kh10-101T.</title>
        <authorList>
            <person name="Prakash J.S."/>
        </authorList>
    </citation>
    <scope>NUCLEOTIDE SEQUENCE [LARGE SCALE GENOMIC DNA]</scope>
    <source>
        <strain evidence="23">Kh10-101T</strain>
    </source>
</reference>
<dbReference type="Gene3D" id="3.40.718.10">
    <property type="entry name" value="Isopropylmalate Dehydrogenase"/>
    <property type="match status" value="1"/>
</dbReference>
<comment type="similarity">
    <text evidence="2">Belongs to the isocitrate and isopropylmalate dehydrogenases family.</text>
</comment>
<keyword evidence="11 22" id="KW-0560">Oxidoreductase</keyword>
<evidence type="ECO:0000256" key="4">
    <source>
        <dbReference type="ARBA" id="ARBA00013013"/>
    </source>
</evidence>
<dbReference type="Proteomes" id="UP000030832">
    <property type="component" value="Unassembled WGS sequence"/>
</dbReference>
<keyword evidence="7 20" id="KW-0816">Tricarboxylic acid cycle</keyword>
<feature type="site" description="Critical for catalysis" evidence="18">
    <location>
        <position position="151"/>
    </location>
</feature>
<feature type="binding site" evidence="15">
    <location>
        <position position="110"/>
    </location>
    <ligand>
        <name>D-threo-isocitrate</name>
        <dbReference type="ChEBI" id="CHEBI:15562"/>
    </ligand>
</feature>
<evidence type="ECO:0000256" key="8">
    <source>
        <dbReference type="ARBA" id="ARBA00022723"/>
    </source>
</evidence>
<dbReference type="EMBL" id="JRJU01000005">
    <property type="protein sequence ID" value="KHF41047.1"/>
    <property type="molecule type" value="Genomic_DNA"/>
</dbReference>
<evidence type="ECO:0000256" key="14">
    <source>
        <dbReference type="ARBA" id="ARBA00046127"/>
    </source>
</evidence>
<evidence type="ECO:0000256" key="17">
    <source>
        <dbReference type="PIRSR" id="PIRSR604439-3"/>
    </source>
</evidence>
<keyword evidence="6 20" id="KW-0329">Glyoxylate bypass</keyword>
<dbReference type="GO" id="GO:0000287">
    <property type="term" value="F:magnesium ion binding"/>
    <property type="evidence" value="ECO:0007669"/>
    <property type="project" value="InterPro"/>
</dbReference>
<dbReference type="PROSITE" id="PS00470">
    <property type="entry name" value="IDH_IMDH"/>
    <property type="match status" value="1"/>
</dbReference>
<comment type="function">
    <text evidence="14">Catalyzes the oxidative decarboxylation of isocitrate to 2-oxoglutarate and carbon dioxide with the concomitant reduction of NADP(+).</text>
</comment>
<name>A0A0B0IJI4_9BACI</name>
<evidence type="ECO:0000256" key="5">
    <source>
        <dbReference type="ARBA" id="ARBA00019562"/>
    </source>
</evidence>
<feature type="binding site" evidence="16">
    <location>
        <begin position="345"/>
        <end position="351"/>
    </location>
    <ligand>
        <name>NADP(+)</name>
        <dbReference type="ChEBI" id="CHEBI:58349"/>
    </ligand>
</feature>
<feature type="binding site" evidence="15">
    <location>
        <position position="144"/>
    </location>
    <ligand>
        <name>D-threo-isocitrate</name>
        <dbReference type="ChEBI" id="CHEBI:15562"/>
    </ligand>
</feature>
<dbReference type="NCBIfam" id="NF005425">
    <property type="entry name" value="PRK07006.1"/>
    <property type="match status" value="1"/>
</dbReference>
<proteinExistence type="inferred from homology"/>
<feature type="modified residue" description="N6-acetyllysine" evidence="19">
    <location>
        <position position="133"/>
    </location>
</feature>